<reference evidence="11" key="1">
    <citation type="submission" date="2017-02" db="UniProtKB">
        <authorList>
            <consortium name="WormBaseParasite"/>
        </authorList>
    </citation>
    <scope>IDENTIFICATION</scope>
</reference>
<dbReference type="Proteomes" id="UP000267096">
    <property type="component" value="Unassembled WGS sequence"/>
</dbReference>
<keyword evidence="10" id="KW-1185">Reference proteome</keyword>
<dbReference type="GO" id="GO:0003995">
    <property type="term" value="F:acyl-CoA dehydrogenase activity"/>
    <property type="evidence" value="ECO:0007669"/>
    <property type="project" value="TreeGrafter"/>
</dbReference>
<dbReference type="PANTHER" id="PTHR43884:SF9">
    <property type="entry name" value="COMPLEX I ASSEMBLY FACTOR ACAD9, MITOCHONDRIAL"/>
    <property type="match status" value="1"/>
</dbReference>
<evidence type="ECO:0000313" key="11">
    <source>
        <dbReference type="WBParaSite" id="ASIM_0000199301-mRNA-1"/>
    </source>
</evidence>
<dbReference type="Gene3D" id="2.40.110.10">
    <property type="entry name" value="Butyryl-CoA Dehydrogenase, subunit A, domain 2"/>
    <property type="match status" value="1"/>
</dbReference>
<keyword evidence="4" id="KW-0274">FAD</keyword>
<evidence type="ECO:0000259" key="8">
    <source>
        <dbReference type="Pfam" id="PF21343"/>
    </source>
</evidence>
<dbReference type="InterPro" id="IPR046373">
    <property type="entry name" value="Acyl-CoA_Oxase/DH_mid-dom_sf"/>
</dbReference>
<dbReference type="Gene3D" id="1.10.540.10">
    <property type="entry name" value="Acyl-CoA dehydrogenase/oxidase, N-terminal domain"/>
    <property type="match status" value="1"/>
</dbReference>
<comment type="cofactor">
    <cofactor evidence="1">
        <name>FAD</name>
        <dbReference type="ChEBI" id="CHEBI:57692"/>
    </cofactor>
</comment>
<dbReference type="OrthoDB" id="354at2759"/>
<dbReference type="EMBL" id="UYRR01002222">
    <property type="protein sequence ID" value="VDK19384.1"/>
    <property type="molecule type" value="Genomic_DNA"/>
</dbReference>
<reference evidence="9 10" key="2">
    <citation type="submission" date="2018-11" db="EMBL/GenBank/DDBJ databases">
        <authorList>
            <consortium name="Pathogen Informatics"/>
        </authorList>
    </citation>
    <scope>NUCLEOTIDE SEQUENCE [LARGE SCALE GENOMIC DNA]</scope>
</reference>
<comment type="subcellular location">
    <subcellularLocation>
        <location evidence="2">Mitochondrion</location>
    </subcellularLocation>
</comment>
<feature type="domain" description="ACAD9/ACADV-like C-terminal" evidence="8">
    <location>
        <begin position="311"/>
        <end position="384"/>
    </location>
</feature>
<dbReference type="AlphaFoldDB" id="A0A0M3J381"/>
<evidence type="ECO:0000256" key="4">
    <source>
        <dbReference type="ARBA" id="ARBA00022827"/>
    </source>
</evidence>
<name>A0A0M3J381_ANISI</name>
<dbReference type="PANTHER" id="PTHR43884">
    <property type="entry name" value="ACYL-COA DEHYDROGENASE"/>
    <property type="match status" value="1"/>
</dbReference>
<organism evidence="11">
    <name type="scientific">Anisakis simplex</name>
    <name type="common">Herring worm</name>
    <dbReference type="NCBI Taxonomy" id="6269"/>
    <lineage>
        <taxon>Eukaryota</taxon>
        <taxon>Metazoa</taxon>
        <taxon>Ecdysozoa</taxon>
        <taxon>Nematoda</taxon>
        <taxon>Chromadorea</taxon>
        <taxon>Rhabditida</taxon>
        <taxon>Spirurina</taxon>
        <taxon>Ascaridomorpha</taxon>
        <taxon>Ascaridoidea</taxon>
        <taxon>Anisakidae</taxon>
        <taxon>Anisakis</taxon>
        <taxon>Anisakis simplex complex</taxon>
    </lineage>
</organism>
<evidence type="ECO:0000256" key="7">
    <source>
        <dbReference type="ARBA" id="ARBA00023128"/>
    </source>
</evidence>
<accession>A0A0M3J381</accession>
<dbReference type="InterPro" id="IPR009100">
    <property type="entry name" value="AcylCoA_DH/oxidase_NM_dom_sf"/>
</dbReference>
<dbReference type="Gene3D" id="1.20.140.10">
    <property type="entry name" value="Butyryl-CoA Dehydrogenase, subunit A, domain 3"/>
    <property type="match status" value="2"/>
</dbReference>
<evidence type="ECO:0000256" key="2">
    <source>
        <dbReference type="ARBA" id="ARBA00004173"/>
    </source>
</evidence>
<dbReference type="Pfam" id="PF21343">
    <property type="entry name" value="ACAD9-ACADV_C"/>
    <property type="match status" value="1"/>
</dbReference>
<evidence type="ECO:0000313" key="9">
    <source>
        <dbReference type="EMBL" id="VDK19384.1"/>
    </source>
</evidence>
<evidence type="ECO:0000256" key="3">
    <source>
        <dbReference type="ARBA" id="ARBA00022630"/>
    </source>
</evidence>
<sequence>MRLLQIQRAVTVITLYGSEEQKQTLLPKIASGALKPAILLFDENGNFDFESIQTSAIASGDGVEKISGTKSSVIGVADANLFLVFAMRKSNLQQKGNMACYIIEREHLPQQSCLTINSRINTLGLNALHVSDVELKDVPVNSSSLLGSVNDSRDIALELSASNGYTYGAAVVGFLKLLIGELSHFCNTTIQFKSPLSENLGIQKYANSVLRLAISTTVDILGSGSVSREMNFEKWFRDAITMISLSNNNANLTEQISMGTLTTWAKTNAQQLRNWRLGKVGALKRLFGAESDSAEMNDPKLTHFIAEHAHPSLENACRDLEQTMSRLNIVISKLTSDQGKTIQNDFMSLSSICSVVENNLGMVAVISRATRSYSIGLRNADLEVAPYRSSFLFFFH</sequence>
<dbReference type="InterPro" id="IPR049448">
    <property type="entry name" value="ACAD9/ACADV-like_C"/>
</dbReference>
<protein>
    <submittedName>
        <fullName evidence="11">Acyl-CoA dehydrogenase family member 9, mitochondrial (inferred by orthology to a human protein)</fullName>
    </submittedName>
</protein>
<evidence type="ECO:0000313" key="10">
    <source>
        <dbReference type="Proteomes" id="UP000267096"/>
    </source>
</evidence>
<dbReference type="GO" id="GO:0050660">
    <property type="term" value="F:flavin adenine dinucleotide binding"/>
    <property type="evidence" value="ECO:0007669"/>
    <property type="project" value="InterPro"/>
</dbReference>
<dbReference type="InterPro" id="IPR037069">
    <property type="entry name" value="AcylCoA_DH/ox_N_sf"/>
</dbReference>
<evidence type="ECO:0000256" key="5">
    <source>
        <dbReference type="ARBA" id="ARBA00022946"/>
    </source>
</evidence>
<keyword evidence="3" id="KW-0285">Flavoprotein</keyword>
<dbReference type="WBParaSite" id="ASIM_0000199301-mRNA-1">
    <property type="protein sequence ID" value="ASIM_0000199301-mRNA-1"/>
    <property type="gene ID" value="ASIM_0000199301"/>
</dbReference>
<dbReference type="SUPFAM" id="SSF56645">
    <property type="entry name" value="Acyl-CoA dehydrogenase NM domain-like"/>
    <property type="match status" value="1"/>
</dbReference>
<keyword evidence="5" id="KW-0809">Transit peptide</keyword>
<gene>
    <name evidence="9" type="ORF">ASIM_LOCUS1864</name>
</gene>
<keyword evidence="6" id="KW-0560">Oxidoreductase</keyword>
<evidence type="ECO:0000256" key="1">
    <source>
        <dbReference type="ARBA" id="ARBA00001974"/>
    </source>
</evidence>
<evidence type="ECO:0000256" key="6">
    <source>
        <dbReference type="ARBA" id="ARBA00023002"/>
    </source>
</evidence>
<dbReference type="GO" id="GO:0005739">
    <property type="term" value="C:mitochondrion"/>
    <property type="evidence" value="ECO:0007669"/>
    <property type="project" value="UniProtKB-SubCell"/>
</dbReference>
<keyword evidence="7" id="KW-0496">Mitochondrion</keyword>
<proteinExistence type="predicted"/>